<accession>M4ZB56</accession>
<evidence type="ECO:0000313" key="5">
    <source>
        <dbReference type="EMBL" id="BAM90666.1"/>
    </source>
</evidence>
<dbReference type="InterPro" id="IPR036390">
    <property type="entry name" value="WH_DNA-bd_sf"/>
</dbReference>
<evidence type="ECO:0000256" key="2">
    <source>
        <dbReference type="ARBA" id="ARBA00023125"/>
    </source>
</evidence>
<dbReference type="InterPro" id="IPR014710">
    <property type="entry name" value="RmlC-like_jellyroll"/>
</dbReference>
<dbReference type="AlphaFoldDB" id="M4ZB56"/>
<dbReference type="CDD" id="cd00038">
    <property type="entry name" value="CAP_ED"/>
    <property type="match status" value="1"/>
</dbReference>
<keyword evidence="2" id="KW-0238">DNA-binding</keyword>
<name>M4ZB56_9BRAD</name>
<dbReference type="SMART" id="SM00419">
    <property type="entry name" value="HTH_CRP"/>
    <property type="match status" value="1"/>
</dbReference>
<dbReference type="RefSeq" id="WP_015667756.1">
    <property type="nucleotide sequence ID" value="NC_020453.1"/>
</dbReference>
<evidence type="ECO:0000313" key="6">
    <source>
        <dbReference type="Proteomes" id="UP000011841"/>
    </source>
</evidence>
<dbReference type="Proteomes" id="UP000011841">
    <property type="component" value="Chromosome"/>
</dbReference>
<dbReference type="InterPro" id="IPR000595">
    <property type="entry name" value="cNMP-bd_dom"/>
</dbReference>
<dbReference type="InterPro" id="IPR012318">
    <property type="entry name" value="HTH_CRP"/>
</dbReference>
<dbReference type="eggNOG" id="COG0664">
    <property type="taxonomic scope" value="Bacteria"/>
</dbReference>
<evidence type="ECO:0000259" key="4">
    <source>
        <dbReference type="PROSITE" id="PS51063"/>
    </source>
</evidence>
<dbReference type="InterPro" id="IPR018490">
    <property type="entry name" value="cNMP-bd_dom_sf"/>
</dbReference>
<dbReference type="EMBL" id="AP012603">
    <property type="protein sequence ID" value="BAM90666.1"/>
    <property type="molecule type" value="Genomic_DNA"/>
</dbReference>
<proteinExistence type="predicted"/>
<reference evidence="5 6" key="1">
    <citation type="journal article" date="2013" name="Appl. Environ. Microbiol.">
        <title>Genome analysis suggests that the soil oligotrophic bacterium Agromonas oligotrophica (Bradyrhizobium oligotrophicum) is a nitrogen-fixing symbiont of Aeschynomene indica.</title>
        <authorList>
            <person name="Okubo T."/>
            <person name="Fukushima S."/>
            <person name="Itakura M."/>
            <person name="Oshima K."/>
            <person name="Longtonglang A."/>
            <person name="Teaumroong N."/>
            <person name="Mitsui H."/>
            <person name="Hattori M."/>
            <person name="Hattori R."/>
            <person name="Hattori T."/>
            <person name="Minamisawa K."/>
        </authorList>
    </citation>
    <scope>NUCLEOTIDE SEQUENCE [LARGE SCALE GENOMIC DNA]</scope>
    <source>
        <strain evidence="5 6">S58</strain>
    </source>
</reference>
<organism evidence="5 6">
    <name type="scientific">Bradyrhizobium oligotrophicum S58</name>
    <dbReference type="NCBI Taxonomy" id="1245469"/>
    <lineage>
        <taxon>Bacteria</taxon>
        <taxon>Pseudomonadati</taxon>
        <taxon>Pseudomonadota</taxon>
        <taxon>Alphaproteobacteria</taxon>
        <taxon>Hyphomicrobiales</taxon>
        <taxon>Nitrobacteraceae</taxon>
        <taxon>Bradyrhizobium</taxon>
    </lineage>
</organism>
<dbReference type="PANTHER" id="PTHR24567">
    <property type="entry name" value="CRP FAMILY TRANSCRIPTIONAL REGULATORY PROTEIN"/>
    <property type="match status" value="1"/>
</dbReference>
<dbReference type="STRING" id="1245469.S58_46860"/>
<evidence type="ECO:0000256" key="3">
    <source>
        <dbReference type="ARBA" id="ARBA00023163"/>
    </source>
</evidence>
<dbReference type="HOGENOM" id="CLU_075053_0_0_5"/>
<feature type="domain" description="HTH crp-type" evidence="4">
    <location>
        <begin position="123"/>
        <end position="197"/>
    </location>
</feature>
<dbReference type="Gene3D" id="2.60.120.10">
    <property type="entry name" value="Jelly Rolls"/>
    <property type="match status" value="1"/>
</dbReference>
<keyword evidence="6" id="KW-1185">Reference proteome</keyword>
<gene>
    <name evidence="5" type="ORF">S58_46860</name>
</gene>
<dbReference type="SUPFAM" id="SSF51206">
    <property type="entry name" value="cAMP-binding domain-like"/>
    <property type="match status" value="1"/>
</dbReference>
<dbReference type="KEGG" id="aol:S58_46860"/>
<dbReference type="GO" id="GO:0005829">
    <property type="term" value="C:cytosol"/>
    <property type="evidence" value="ECO:0007669"/>
    <property type="project" value="TreeGrafter"/>
</dbReference>
<dbReference type="PANTHER" id="PTHR24567:SF74">
    <property type="entry name" value="HTH-TYPE TRANSCRIPTIONAL REGULATOR ARCR"/>
    <property type="match status" value="1"/>
</dbReference>
<dbReference type="InterPro" id="IPR036388">
    <property type="entry name" value="WH-like_DNA-bd_sf"/>
</dbReference>
<dbReference type="GO" id="GO:0003700">
    <property type="term" value="F:DNA-binding transcription factor activity"/>
    <property type="evidence" value="ECO:0007669"/>
    <property type="project" value="TreeGrafter"/>
</dbReference>
<dbReference type="Gene3D" id="1.10.10.10">
    <property type="entry name" value="Winged helix-like DNA-binding domain superfamily/Winged helix DNA-binding domain"/>
    <property type="match status" value="1"/>
</dbReference>
<dbReference type="PROSITE" id="PS51063">
    <property type="entry name" value="HTH_CRP_2"/>
    <property type="match status" value="1"/>
</dbReference>
<dbReference type="Pfam" id="PF00027">
    <property type="entry name" value="cNMP_binding"/>
    <property type="match status" value="1"/>
</dbReference>
<dbReference type="Pfam" id="PF13545">
    <property type="entry name" value="HTH_Crp_2"/>
    <property type="match status" value="1"/>
</dbReference>
<evidence type="ECO:0000256" key="1">
    <source>
        <dbReference type="ARBA" id="ARBA00023015"/>
    </source>
</evidence>
<dbReference type="GeneID" id="301818465"/>
<keyword evidence="3" id="KW-0804">Transcription</keyword>
<dbReference type="PATRIC" id="fig|1245469.3.peg.4792"/>
<sequence>MPRLNQQFMTVKAGHQIKCQSEARDDVLVLCSGWAFRYIQLSDGGRQILRFLLPGDIFSPAAIFSKGMSFSAKALTEVEVSRLDGEEVRTQCRADELVMMEVFRSLGDNGRASYELITVLGQRPAERRIAHLLLSLIRRIAAHGEIPDQRYPFPLKQQHIADAVGLTSVHVSRVLALFRERNILTLADRTLQVTDPAALERLAALN</sequence>
<dbReference type="InterPro" id="IPR050397">
    <property type="entry name" value="Env_Response_Regulators"/>
</dbReference>
<protein>
    <submittedName>
        <fullName evidence="5">Putative transcriptional regulatory protein</fullName>
    </submittedName>
</protein>
<keyword evidence="1" id="KW-0805">Transcription regulation</keyword>
<dbReference type="SUPFAM" id="SSF46785">
    <property type="entry name" value="Winged helix' DNA-binding domain"/>
    <property type="match status" value="1"/>
</dbReference>
<dbReference type="GO" id="GO:0003677">
    <property type="term" value="F:DNA binding"/>
    <property type="evidence" value="ECO:0007669"/>
    <property type="project" value="UniProtKB-KW"/>
</dbReference>